<evidence type="ECO:0000313" key="1">
    <source>
        <dbReference type="EMBL" id="CDW47259.1"/>
    </source>
</evidence>
<sequence>MLPLSRPRFKASREVLRRNISVNHPEVLDIIFKKI</sequence>
<protein>
    <submittedName>
        <fullName evidence="1">Uncharacterized protein</fullName>
    </submittedName>
</protein>
<reference evidence="1" key="1">
    <citation type="submission" date="2014-05" db="EMBL/GenBank/DDBJ databases">
        <authorList>
            <person name="Chronopoulou M."/>
        </authorList>
    </citation>
    <scope>NUCLEOTIDE SEQUENCE</scope>
    <source>
        <tissue evidence="1">Whole organism</tissue>
    </source>
</reference>
<dbReference type="EMBL" id="HACA01029898">
    <property type="protein sequence ID" value="CDW47259.1"/>
    <property type="molecule type" value="Transcribed_RNA"/>
</dbReference>
<proteinExistence type="predicted"/>
<accession>A0A0K2V9U9</accession>
<name>A0A0K2V9U9_LEPSM</name>
<dbReference type="AlphaFoldDB" id="A0A0K2V9U9"/>
<organism evidence="1">
    <name type="scientific">Lepeophtheirus salmonis</name>
    <name type="common">Salmon louse</name>
    <name type="synonym">Caligus salmonis</name>
    <dbReference type="NCBI Taxonomy" id="72036"/>
    <lineage>
        <taxon>Eukaryota</taxon>
        <taxon>Metazoa</taxon>
        <taxon>Ecdysozoa</taxon>
        <taxon>Arthropoda</taxon>
        <taxon>Crustacea</taxon>
        <taxon>Multicrustacea</taxon>
        <taxon>Hexanauplia</taxon>
        <taxon>Copepoda</taxon>
        <taxon>Siphonostomatoida</taxon>
        <taxon>Caligidae</taxon>
        <taxon>Lepeophtheirus</taxon>
    </lineage>
</organism>